<dbReference type="EMBL" id="JADWDC010000025">
    <property type="protein sequence ID" value="MCC0177618.1"/>
    <property type="molecule type" value="Genomic_DNA"/>
</dbReference>
<dbReference type="Pfam" id="PF10646">
    <property type="entry name" value="Germane"/>
    <property type="match status" value="1"/>
</dbReference>
<keyword evidence="4" id="KW-1185">Reference proteome</keyword>
<protein>
    <submittedName>
        <fullName evidence="3">GerMN domain-containing protein</fullName>
    </submittedName>
</protein>
<comment type="caution">
    <text evidence="3">The sequence shown here is derived from an EMBL/GenBank/DDBJ whole genome shotgun (WGS) entry which is preliminary data.</text>
</comment>
<keyword evidence="1" id="KW-0812">Transmembrane</keyword>
<name>A0A964BQ95_9CYAN</name>
<keyword evidence="1" id="KW-0472">Membrane</keyword>
<evidence type="ECO:0000313" key="4">
    <source>
        <dbReference type="Proteomes" id="UP000729733"/>
    </source>
</evidence>
<keyword evidence="1" id="KW-1133">Transmembrane helix</keyword>
<dbReference type="Proteomes" id="UP000729733">
    <property type="component" value="Unassembled WGS sequence"/>
</dbReference>
<evidence type="ECO:0000256" key="1">
    <source>
        <dbReference type="SAM" id="Phobius"/>
    </source>
</evidence>
<sequence length="207" mass="22332">MQDNNKNRFSIPVVAAITGLILAAGGGAAWWAKSSLNDPPQVTQSDPSPIVQEDLPTVPKPITQDKVVEVYWLNPSDDSVKLAANTMTFQKSIKSERVLETALETLLTNPPEDSAHTTAIPPGTKLLGVTIDDRGIKLNLSKEFASGGGSASMTSRLAQVIYTATSSSNGDRVWINIEGKPLEKLGEEGLIINQPMTREDFKNNFTL</sequence>
<reference evidence="3" key="1">
    <citation type="journal article" date="2021" name="Antonie Van Leeuwenhoek">
        <title>Draft genome and description of Waterburya agarophytonicola gen. nov. sp. nov. (Pleurocapsales, Cyanobacteria): a seaweed symbiont.</title>
        <authorList>
            <person name="Bonthond G."/>
            <person name="Shalygin S."/>
            <person name="Bayer T."/>
            <person name="Weinberger F."/>
        </authorList>
    </citation>
    <scope>NUCLEOTIDE SEQUENCE</scope>
    <source>
        <strain evidence="3">KI4</strain>
    </source>
</reference>
<organism evidence="3 4">
    <name type="scientific">Waterburya agarophytonicola KI4</name>
    <dbReference type="NCBI Taxonomy" id="2874699"/>
    <lineage>
        <taxon>Bacteria</taxon>
        <taxon>Bacillati</taxon>
        <taxon>Cyanobacteriota</taxon>
        <taxon>Cyanophyceae</taxon>
        <taxon>Pleurocapsales</taxon>
        <taxon>Hyellaceae</taxon>
        <taxon>Waterburya</taxon>
        <taxon>Waterburya agarophytonicola</taxon>
    </lineage>
</organism>
<dbReference type="SMART" id="SM00909">
    <property type="entry name" value="Germane"/>
    <property type="match status" value="1"/>
</dbReference>
<accession>A0A964BQ95</accession>
<dbReference type="AlphaFoldDB" id="A0A964BQ95"/>
<dbReference type="RefSeq" id="WP_229640683.1">
    <property type="nucleotide sequence ID" value="NZ_JADWDC010000025.1"/>
</dbReference>
<feature type="transmembrane region" description="Helical" evidence="1">
    <location>
        <begin position="12"/>
        <end position="32"/>
    </location>
</feature>
<dbReference type="InterPro" id="IPR019606">
    <property type="entry name" value="GerMN"/>
</dbReference>
<evidence type="ECO:0000259" key="2">
    <source>
        <dbReference type="SMART" id="SM00909"/>
    </source>
</evidence>
<gene>
    <name evidence="3" type="ORF">I4641_11575</name>
</gene>
<evidence type="ECO:0000313" key="3">
    <source>
        <dbReference type="EMBL" id="MCC0177618.1"/>
    </source>
</evidence>
<feature type="domain" description="GerMN" evidence="2">
    <location>
        <begin position="99"/>
        <end position="186"/>
    </location>
</feature>
<proteinExistence type="predicted"/>